<reference evidence="2 3" key="2">
    <citation type="submission" date="2019-01" db="EMBL/GenBank/DDBJ databases">
        <title>Motilimonas pumilus sp. nov., isolated from the gut of sea cucumber (Apostichopus japonicus).</title>
        <authorList>
            <person name="Wang F.-Q."/>
            <person name="Ren L.-H."/>
            <person name="Lin Y.-W."/>
            <person name="Sun G.-H."/>
            <person name="Du Z.-J."/>
            <person name="Zhao J.-X."/>
            <person name="Liu X.-J."/>
            <person name="Liu L.-J."/>
        </authorList>
    </citation>
    <scope>NUCLEOTIDE SEQUENCE [LARGE SCALE GENOMIC DNA]</scope>
    <source>
        <strain evidence="2 3">PLHSC7-2</strain>
    </source>
</reference>
<accession>A0A418YJ13</accession>
<evidence type="ECO:0000313" key="3">
    <source>
        <dbReference type="Proteomes" id="UP000283255"/>
    </source>
</evidence>
<dbReference type="AlphaFoldDB" id="A0A418YJ13"/>
<dbReference type="EMBL" id="QZCH01000002">
    <property type="protein sequence ID" value="RJG50641.1"/>
    <property type="molecule type" value="Genomic_DNA"/>
</dbReference>
<keyword evidence="3" id="KW-1185">Reference proteome</keyword>
<dbReference type="OrthoDB" id="1814359at2"/>
<dbReference type="InterPro" id="IPR007345">
    <property type="entry name" value="Polysacch_pyruvyl_Trfase"/>
</dbReference>
<protein>
    <recommendedName>
        <fullName evidence="1">Polysaccharide pyruvyl transferase domain-containing protein</fullName>
    </recommendedName>
</protein>
<dbReference type="Proteomes" id="UP000283255">
    <property type="component" value="Unassembled WGS sequence"/>
</dbReference>
<dbReference type="RefSeq" id="WP_119909442.1">
    <property type="nucleotide sequence ID" value="NZ_QZCH01000002.1"/>
</dbReference>
<proteinExistence type="predicted"/>
<dbReference type="PANTHER" id="PTHR36836:SF1">
    <property type="entry name" value="COLANIC ACID BIOSYNTHESIS PROTEIN WCAK"/>
    <property type="match status" value="1"/>
</dbReference>
<name>A0A418YJ13_9GAMM</name>
<dbReference type="Pfam" id="PF04230">
    <property type="entry name" value="PS_pyruv_trans"/>
    <property type="match status" value="1"/>
</dbReference>
<evidence type="ECO:0000259" key="1">
    <source>
        <dbReference type="Pfam" id="PF04230"/>
    </source>
</evidence>
<dbReference type="PANTHER" id="PTHR36836">
    <property type="entry name" value="COLANIC ACID BIOSYNTHESIS PROTEIN WCAK"/>
    <property type="match status" value="1"/>
</dbReference>
<comment type="caution">
    <text evidence="2">The sequence shown here is derived from an EMBL/GenBank/DDBJ whole genome shotgun (WGS) entry which is preliminary data.</text>
</comment>
<sequence>MLTTPSIKDRVIWLHFCVTVKLPLWLFRKLHLFGLLPLPCSVPMLKHKALVFAADPQNPLGSVGDQALYKGLLQLQKDADPTCQSINILCYRQPKHTMAGLNFITVTDSWLGTVIIAACIKQCGSFYLLGADVVDGKYGTKFVCKAMGLLNFSAAIKCPAGITGFSFNSQPRWPIVKALKRLPAEVKLCVRDAASQQRLATFIKRPSTLVADLAFSIQPSQDLSAEAEHWLQQCKKEEGLIVGLNINKHAFYKQLASLGEEGFLKQICQQLSQLAKQYPVSFALIAHDFKTDAGDTALLTQLQTQLEHDTDRPCIFFAEPDPCQVKHLVAKLDFVISARMHLAIASLGVTTPVQVINYQDKFAGLLQHFNLPSSDLFEPEQVLSPHFLEQVGLMCQQHQAVRTHLQQALPKVKRMCRDNLVTTAVASHS</sequence>
<feature type="domain" description="Polysaccharide pyruvyl transferase" evidence="1">
    <location>
        <begin position="63"/>
        <end position="359"/>
    </location>
</feature>
<reference evidence="2 3" key="1">
    <citation type="submission" date="2018-09" db="EMBL/GenBank/DDBJ databases">
        <authorList>
            <person name="Wang F."/>
        </authorList>
    </citation>
    <scope>NUCLEOTIDE SEQUENCE [LARGE SCALE GENOMIC DNA]</scope>
    <source>
        <strain evidence="2 3">PLHSC7-2</strain>
    </source>
</reference>
<organism evidence="2 3">
    <name type="scientific">Motilimonas pumila</name>
    <dbReference type="NCBI Taxonomy" id="2303987"/>
    <lineage>
        <taxon>Bacteria</taxon>
        <taxon>Pseudomonadati</taxon>
        <taxon>Pseudomonadota</taxon>
        <taxon>Gammaproteobacteria</taxon>
        <taxon>Alteromonadales</taxon>
        <taxon>Alteromonadales genera incertae sedis</taxon>
        <taxon>Motilimonas</taxon>
    </lineage>
</organism>
<gene>
    <name evidence="2" type="ORF">D1Z90_03985</name>
</gene>
<evidence type="ECO:0000313" key="2">
    <source>
        <dbReference type="EMBL" id="RJG50641.1"/>
    </source>
</evidence>